<protein>
    <submittedName>
        <fullName evidence="2">Pimeloyl-ACP methyl ester carboxylesterase</fullName>
    </submittedName>
</protein>
<dbReference type="PANTHER" id="PTHR46438:SF11">
    <property type="entry name" value="LIPASE-RELATED"/>
    <property type="match status" value="1"/>
</dbReference>
<dbReference type="PANTHER" id="PTHR46438">
    <property type="entry name" value="ALPHA/BETA-HYDROLASES SUPERFAMILY PROTEIN"/>
    <property type="match status" value="1"/>
</dbReference>
<dbReference type="RefSeq" id="WP_170221705.1">
    <property type="nucleotide sequence ID" value="NZ_BAABCI010000030.1"/>
</dbReference>
<dbReference type="Gene3D" id="3.40.50.1820">
    <property type="entry name" value="alpha/beta hydrolase"/>
    <property type="match status" value="1"/>
</dbReference>
<dbReference type="InterPro" id="IPR000073">
    <property type="entry name" value="AB_hydrolase_1"/>
</dbReference>
<reference evidence="2 3" key="1">
    <citation type="submission" date="2019-06" db="EMBL/GenBank/DDBJ databases">
        <title>Sequencing the genomes of 1000 actinobacteria strains.</title>
        <authorList>
            <person name="Klenk H.-P."/>
        </authorList>
    </citation>
    <scope>NUCLEOTIDE SEQUENCE [LARGE SCALE GENOMIC DNA]</scope>
    <source>
        <strain evidence="2 3">DSM 19828</strain>
    </source>
</reference>
<dbReference type="Proteomes" id="UP000320806">
    <property type="component" value="Unassembled WGS sequence"/>
</dbReference>
<evidence type="ECO:0000259" key="1">
    <source>
        <dbReference type="Pfam" id="PF00561"/>
    </source>
</evidence>
<dbReference type="AlphaFoldDB" id="A0A542EDX9"/>
<comment type="caution">
    <text evidence="2">The sequence shown here is derived from an EMBL/GenBank/DDBJ whole genome shotgun (WGS) entry which is preliminary data.</text>
</comment>
<dbReference type="PRINTS" id="PR00111">
    <property type="entry name" value="ABHYDROLASE"/>
</dbReference>
<proteinExistence type="predicted"/>
<dbReference type="PRINTS" id="PR00412">
    <property type="entry name" value="EPOXHYDRLASE"/>
</dbReference>
<dbReference type="Pfam" id="PF00561">
    <property type="entry name" value="Abhydrolase_1"/>
    <property type="match status" value="1"/>
</dbReference>
<sequence length="307" mass="33621">MSPESPFTAPLAERGAEYRTVDLDGEVHYLDFGGDGTPFVLVHGLGGHSLNYMLIGPLLRDAGYHVYAPDLGGFGLTRAADRSPTVRSNAKLVRQFIETVVGAPALVAGNSMGGLICAMVASAHPDLVRGVVLLNPAMPAPRRHPGRQISSLRTLFTPAAVGMYSRARKRPITPEAEVDNAMRICFADYGSRDNDMFDVHVDMAKARRQFPDAMQALGIAARSMFQETISHGAVLGRYRAIRVPVLLIHGVQDRLVPVEAARWAKRANPRWMYEEWEATGHVPMIEHPDRTAKTIVGWVDSHIRPAA</sequence>
<dbReference type="SUPFAM" id="SSF53474">
    <property type="entry name" value="alpha/beta-Hydrolases"/>
    <property type="match status" value="1"/>
</dbReference>
<feature type="domain" description="AB hydrolase-1" evidence="1">
    <location>
        <begin position="38"/>
        <end position="288"/>
    </location>
</feature>
<dbReference type="InterPro" id="IPR029058">
    <property type="entry name" value="AB_hydrolase_fold"/>
</dbReference>
<dbReference type="EMBL" id="VFMO01000001">
    <property type="protein sequence ID" value="TQJ13537.1"/>
    <property type="molecule type" value="Genomic_DNA"/>
</dbReference>
<evidence type="ECO:0000313" key="2">
    <source>
        <dbReference type="EMBL" id="TQJ13537.1"/>
    </source>
</evidence>
<accession>A0A542EDX9</accession>
<gene>
    <name evidence="2" type="ORF">FB459_0960</name>
</gene>
<evidence type="ECO:0000313" key="3">
    <source>
        <dbReference type="Proteomes" id="UP000320806"/>
    </source>
</evidence>
<organism evidence="2 3">
    <name type="scientific">Yimella lutea</name>
    <dbReference type="NCBI Taxonomy" id="587872"/>
    <lineage>
        <taxon>Bacteria</taxon>
        <taxon>Bacillati</taxon>
        <taxon>Actinomycetota</taxon>
        <taxon>Actinomycetes</taxon>
        <taxon>Micrococcales</taxon>
        <taxon>Dermacoccaceae</taxon>
        <taxon>Yimella</taxon>
    </lineage>
</organism>
<name>A0A542EDX9_9MICO</name>
<dbReference type="GO" id="GO:0003824">
    <property type="term" value="F:catalytic activity"/>
    <property type="evidence" value="ECO:0007669"/>
    <property type="project" value="InterPro"/>
</dbReference>
<keyword evidence="3" id="KW-1185">Reference proteome</keyword>
<dbReference type="InterPro" id="IPR000639">
    <property type="entry name" value="Epox_hydrolase-like"/>
</dbReference>